<feature type="transmembrane region" description="Helical" evidence="1">
    <location>
        <begin position="20"/>
        <end position="44"/>
    </location>
</feature>
<accession>A0A378Y0H5</accession>
<evidence type="ECO:0000313" key="3">
    <source>
        <dbReference type="Proteomes" id="UP000254400"/>
    </source>
</evidence>
<dbReference type="Proteomes" id="UP000254400">
    <property type="component" value="Unassembled WGS sequence"/>
</dbReference>
<name>A0A378Y0H5_PAEPO</name>
<keyword evidence="1" id="KW-0812">Transmembrane</keyword>
<gene>
    <name evidence="2" type="ORF">NCTC10343_02900</name>
</gene>
<reference evidence="2 3" key="1">
    <citation type="submission" date="2018-06" db="EMBL/GenBank/DDBJ databases">
        <authorList>
            <consortium name="Pathogen Informatics"/>
            <person name="Doyle S."/>
        </authorList>
    </citation>
    <scope>NUCLEOTIDE SEQUENCE [LARGE SCALE GENOMIC DNA]</scope>
    <source>
        <strain evidence="2 3">NCTC10343</strain>
    </source>
</reference>
<dbReference type="AlphaFoldDB" id="A0A378Y0H5"/>
<keyword evidence="1" id="KW-0472">Membrane</keyword>
<proteinExistence type="predicted"/>
<evidence type="ECO:0000313" key="2">
    <source>
        <dbReference type="EMBL" id="SUA70031.1"/>
    </source>
</evidence>
<sequence>MQIHRLKIKWDIKKENAEIYTLSMLQVFGIALPVVVIVEAPSWIHEFTFVK</sequence>
<protein>
    <submittedName>
        <fullName evidence="2">Uncharacterized protein</fullName>
    </submittedName>
</protein>
<keyword evidence="1" id="KW-1133">Transmembrane helix</keyword>
<evidence type="ECO:0000256" key="1">
    <source>
        <dbReference type="SAM" id="Phobius"/>
    </source>
</evidence>
<organism evidence="2 3">
    <name type="scientific">Paenibacillus polymyxa</name>
    <name type="common">Bacillus polymyxa</name>
    <dbReference type="NCBI Taxonomy" id="1406"/>
    <lineage>
        <taxon>Bacteria</taxon>
        <taxon>Bacillati</taxon>
        <taxon>Bacillota</taxon>
        <taxon>Bacilli</taxon>
        <taxon>Bacillales</taxon>
        <taxon>Paenibacillaceae</taxon>
        <taxon>Paenibacillus</taxon>
    </lineage>
</organism>
<dbReference type="EMBL" id="UGSC01000001">
    <property type="protein sequence ID" value="SUA70031.1"/>
    <property type="molecule type" value="Genomic_DNA"/>
</dbReference>